<dbReference type="Proteomes" id="UP000292082">
    <property type="component" value="Unassembled WGS sequence"/>
</dbReference>
<reference evidence="1 2" key="1">
    <citation type="submission" date="2019-01" db="EMBL/GenBank/DDBJ databases">
        <title>Draft genome sequences of three monokaryotic isolates of the white-rot basidiomycete fungus Dichomitus squalens.</title>
        <authorList>
            <consortium name="DOE Joint Genome Institute"/>
            <person name="Lopez S.C."/>
            <person name="Andreopoulos B."/>
            <person name="Pangilinan J."/>
            <person name="Lipzen A."/>
            <person name="Riley R."/>
            <person name="Ahrendt S."/>
            <person name="Ng V."/>
            <person name="Barry K."/>
            <person name="Daum C."/>
            <person name="Grigoriev I.V."/>
            <person name="Hilden K.S."/>
            <person name="Makela M.R."/>
            <person name="de Vries R.P."/>
        </authorList>
    </citation>
    <scope>NUCLEOTIDE SEQUENCE [LARGE SCALE GENOMIC DNA]</scope>
    <source>
        <strain evidence="1 2">CBS 464.89</strain>
    </source>
</reference>
<dbReference type="AlphaFoldDB" id="A0A4Q9PBI9"/>
<sequence>MHDVCSWVNDLCNASTVGAFWRIRQETRATCAPIRSFIRRLVKHSRGIRRLPDRNARMFLEATTQAYRYMDAIACHAAPLCLHRARGTGCAAPVQSRLPSCIRNPPYTFSGASSPRRANAGEIRYACQMYPTRKQSAPILFERNERPTLHTALA</sequence>
<organism evidence="1 2">
    <name type="scientific">Dichomitus squalens</name>
    <dbReference type="NCBI Taxonomy" id="114155"/>
    <lineage>
        <taxon>Eukaryota</taxon>
        <taxon>Fungi</taxon>
        <taxon>Dikarya</taxon>
        <taxon>Basidiomycota</taxon>
        <taxon>Agaricomycotina</taxon>
        <taxon>Agaricomycetes</taxon>
        <taxon>Polyporales</taxon>
        <taxon>Polyporaceae</taxon>
        <taxon>Dichomitus</taxon>
    </lineage>
</organism>
<evidence type="ECO:0000313" key="2">
    <source>
        <dbReference type="Proteomes" id="UP000292082"/>
    </source>
</evidence>
<accession>A0A4Q9PBI9</accession>
<name>A0A4Q9PBI9_9APHY</name>
<dbReference type="EMBL" id="ML145266">
    <property type="protein sequence ID" value="TBU52100.1"/>
    <property type="molecule type" value="Genomic_DNA"/>
</dbReference>
<keyword evidence="2" id="KW-1185">Reference proteome</keyword>
<protein>
    <submittedName>
        <fullName evidence="1">Uncharacterized protein</fullName>
    </submittedName>
</protein>
<evidence type="ECO:0000313" key="1">
    <source>
        <dbReference type="EMBL" id="TBU52100.1"/>
    </source>
</evidence>
<gene>
    <name evidence="1" type="ORF">BD310DRAFT_941003</name>
</gene>
<proteinExistence type="predicted"/>